<proteinExistence type="predicted"/>
<organism evidence="1 2">
    <name type="scientific">Escherichia phage Jk06</name>
    <dbReference type="NCBI Taxonomy" id="2886922"/>
    <lineage>
        <taxon>Viruses</taxon>
        <taxon>Duplodnaviria</taxon>
        <taxon>Heunggongvirae</taxon>
        <taxon>Uroviricota</taxon>
        <taxon>Caudoviricetes</taxon>
        <taxon>Drexlerviridae</taxon>
        <taxon>Rogunavirinae</taxon>
        <taxon>Rogunavirus</taxon>
        <taxon>Rogunavirus Jk06</taxon>
    </lineage>
</organism>
<reference evidence="1 2" key="1">
    <citation type="submission" date="2005-07" db="EMBL/GenBank/DDBJ databases">
        <title>Bacteriophage JK06 is a highly specific type for pathogenic E. coli O157:H7.</title>
        <authorList>
            <person name="Kagan J."/>
            <person name="Kuhn J."/>
        </authorList>
    </citation>
    <scope>NUCLEOTIDE SEQUENCE [LARGE SCALE GENOMIC DNA]</scope>
</reference>
<evidence type="ECO:0000313" key="2">
    <source>
        <dbReference type="Proteomes" id="UP000000969"/>
    </source>
</evidence>
<gene>
    <name evidence="1" type="ORF">JK_27</name>
</gene>
<dbReference type="KEGG" id="vg:3562399"/>
<protein>
    <submittedName>
        <fullName evidence="1">JK_27P</fullName>
    </submittedName>
</protein>
<dbReference type="GeneID" id="3562399"/>
<sequence length="160" mass="17456">MSHYVRHGEVVNITSRTAISSLRRLVMRPYQDAVNITRCRSYQHLVTINNRINSTAVPTLRTRARRCYTGTINIVQRGICNHTSSSLTTNCHIKTPYFFNLARRARGSNFLGASAASDLSAAATALRASAILSLSLAISKAASMYASDFSATSIPDTSLT</sequence>
<accession>Q45PY8</accession>
<dbReference type="Proteomes" id="UP000000969">
    <property type="component" value="Segment"/>
</dbReference>
<dbReference type="RefSeq" id="YP_277468.1">
    <property type="nucleotide sequence ID" value="NC_007291.1"/>
</dbReference>
<name>Q45PY8_9CAUD</name>
<keyword evidence="2" id="KW-1185">Reference proteome</keyword>
<dbReference type="EMBL" id="DQ121662">
    <property type="protein sequence ID" value="AAZ29277.1"/>
    <property type="molecule type" value="Genomic_DNA"/>
</dbReference>
<evidence type="ECO:0000313" key="1">
    <source>
        <dbReference type="EMBL" id="AAZ29277.1"/>
    </source>
</evidence>